<sequence length="174" mass="19350">MGTGRSRSASPRKTTSTRGKLLSGVLNSTSTFKTAKGPAAPAPPKKRKRPPRQPVANDPYQRPKFNKSTKDKIWENAEKSSADGKVRDPLTGKVMDKKDRWDGGHAPDWEFRKHKAAAEKYGTNIYPRSQFVKDYNTPDHVIPELPSSNQSHAGEGKGDEWAKLLKNRYGTPPP</sequence>
<organism evidence="3 5">
    <name type="scientific">Glycomyces tritici</name>
    <dbReference type="NCBI Taxonomy" id="2665176"/>
    <lineage>
        <taxon>Bacteria</taxon>
        <taxon>Bacillati</taxon>
        <taxon>Actinomycetota</taxon>
        <taxon>Actinomycetes</taxon>
        <taxon>Glycomycetales</taxon>
        <taxon>Glycomycetaceae</taxon>
        <taxon>Glycomyces</taxon>
    </lineage>
</organism>
<evidence type="ECO:0000313" key="3">
    <source>
        <dbReference type="EMBL" id="MDN3241545.1"/>
    </source>
</evidence>
<feature type="compositionally biased region" description="Polar residues" evidence="1">
    <location>
        <begin position="1"/>
        <end position="18"/>
    </location>
</feature>
<dbReference type="Proteomes" id="UP001171902">
    <property type="component" value="Unassembled WGS sequence"/>
</dbReference>
<feature type="region of interest" description="Disordered" evidence="1">
    <location>
        <begin position="1"/>
        <end position="107"/>
    </location>
</feature>
<feature type="domain" description="Toxin YqcG C-terminal" evidence="2">
    <location>
        <begin position="83"/>
        <end position="155"/>
    </location>
</feature>
<protein>
    <submittedName>
        <fullName evidence="3">GH-E family nuclease</fullName>
    </submittedName>
</protein>
<name>A0ABT7YSG3_9ACTN</name>
<feature type="compositionally biased region" description="Basic and acidic residues" evidence="1">
    <location>
        <begin position="68"/>
        <end position="107"/>
    </location>
</feature>
<dbReference type="EMBL" id="JAUEMJ010000007">
    <property type="protein sequence ID" value="MDN3242332.1"/>
    <property type="molecule type" value="Genomic_DNA"/>
</dbReference>
<evidence type="ECO:0000259" key="2">
    <source>
        <dbReference type="Pfam" id="PF14410"/>
    </source>
</evidence>
<evidence type="ECO:0000256" key="1">
    <source>
        <dbReference type="SAM" id="MobiDB-lite"/>
    </source>
</evidence>
<keyword evidence="5" id="KW-1185">Reference proteome</keyword>
<dbReference type="Pfam" id="PF14410">
    <property type="entry name" value="GH-E"/>
    <property type="match status" value="1"/>
</dbReference>
<gene>
    <name evidence="3" type="ORF">QWI33_17610</name>
    <name evidence="4" type="ORF">QWI33_21610</name>
</gene>
<dbReference type="EMBL" id="JAUEMJ010000005">
    <property type="protein sequence ID" value="MDN3241545.1"/>
    <property type="molecule type" value="Genomic_DNA"/>
</dbReference>
<accession>A0ABT7YSG3</accession>
<dbReference type="InterPro" id="IPR026835">
    <property type="entry name" value="YqcG_C"/>
</dbReference>
<evidence type="ECO:0000313" key="4">
    <source>
        <dbReference type="EMBL" id="MDN3242332.1"/>
    </source>
</evidence>
<proteinExistence type="predicted"/>
<reference evidence="3" key="1">
    <citation type="submission" date="2023-06" db="EMBL/GenBank/DDBJ databases">
        <title>Gycomyces niveus sp.nov., a novel actinomycete isolated from soil in Shouguang.</title>
        <authorList>
            <person name="Yang X."/>
            <person name="Zhao J."/>
        </authorList>
    </citation>
    <scope>NUCLEOTIDE SEQUENCE</scope>
    <source>
        <strain evidence="3">NEAU C2</strain>
    </source>
</reference>
<feature type="region of interest" description="Disordered" evidence="1">
    <location>
        <begin position="137"/>
        <end position="174"/>
    </location>
</feature>
<comment type="caution">
    <text evidence="3">The sequence shown here is derived from an EMBL/GenBank/DDBJ whole genome shotgun (WGS) entry which is preliminary data.</text>
</comment>
<evidence type="ECO:0000313" key="5">
    <source>
        <dbReference type="Proteomes" id="UP001171902"/>
    </source>
</evidence>
<feature type="compositionally biased region" description="Basic and acidic residues" evidence="1">
    <location>
        <begin position="154"/>
        <end position="163"/>
    </location>
</feature>
<dbReference type="RefSeq" id="WP_289958453.1">
    <property type="nucleotide sequence ID" value="NZ_JAUEMJ010000005.1"/>
</dbReference>